<evidence type="ECO:0000313" key="4">
    <source>
        <dbReference type="Proteomes" id="UP001056035"/>
    </source>
</evidence>
<feature type="compositionally biased region" description="Low complexity" evidence="1">
    <location>
        <begin position="11"/>
        <end position="34"/>
    </location>
</feature>
<dbReference type="PIRSF" id="PIRSF002741">
    <property type="entry name" value="MppA"/>
    <property type="match status" value="1"/>
</dbReference>
<proteinExistence type="predicted"/>
<evidence type="ECO:0000259" key="2">
    <source>
        <dbReference type="Pfam" id="PF00496"/>
    </source>
</evidence>
<gene>
    <name evidence="3" type="ORF">NBH00_24765</name>
</gene>
<dbReference type="InterPro" id="IPR039424">
    <property type="entry name" value="SBP_5"/>
</dbReference>
<protein>
    <submittedName>
        <fullName evidence="3">ABC transporter substrate-binding protein</fullName>
    </submittedName>
</protein>
<name>A0ABY5DTX9_9ACTN</name>
<dbReference type="SUPFAM" id="SSF53850">
    <property type="entry name" value="Periplasmic binding protein-like II"/>
    <property type="match status" value="1"/>
</dbReference>
<evidence type="ECO:0000256" key="1">
    <source>
        <dbReference type="SAM" id="MobiDB-lite"/>
    </source>
</evidence>
<dbReference type="InterPro" id="IPR000914">
    <property type="entry name" value="SBP_5_dom"/>
</dbReference>
<feature type="domain" description="Solute-binding protein family 5" evidence="2">
    <location>
        <begin position="94"/>
        <end position="497"/>
    </location>
</feature>
<accession>A0ABY5DTX9</accession>
<dbReference type="PANTHER" id="PTHR30290:SF83">
    <property type="entry name" value="ABC TRANSPORTER SUBSTRATE-BINDING PROTEIN"/>
    <property type="match status" value="1"/>
</dbReference>
<dbReference type="Gene3D" id="3.40.190.10">
    <property type="entry name" value="Periplasmic binding protein-like II"/>
    <property type="match status" value="1"/>
</dbReference>
<dbReference type="Pfam" id="PF00496">
    <property type="entry name" value="SBP_bac_5"/>
    <property type="match status" value="1"/>
</dbReference>
<sequence length="583" mass="61335">MAASVAIGACGSNNASSSTSSGGTSTASSGSGSTKYASGLPASDQKKGGTLKVLSVESFQHLDPGTSYFQLDFTINFATHRALYYHKPDDSTKAIPDLADGPPQISADGKTLTVKLKSGIKYGTNDPKSPINGKEVTAADVKYAFERGLNPHIANGYESIYFPLVGGAKAKGGDIAGITTPDAHTIVFKFTKNAAATAAKALVLPLSIPVPKSVAGSMDKKNPSTYDADPTKQAFTGPYMISQYSAGKSLTLVRNPQWDGSTDSRPAYLDKMTFAIGADPNVAGQQVFASPGLLQLDTPAAPAVKKFATQKPQQITFSPLGNRWVSLNYTKPPFNNVNVRKAAIAIMDRTAMQRVRGGAAVGDVASHFLSPGIPGFDEAGGMKGEGQDYVANPSGDATVAAKYMKAAGYASGKAPGTSILMIGDNSSPAKEDALIVKDSLEKLGFKVQAKLVEHSVFYSKYCQQKAQLVKIDVCANFGWLPDFFDPYAMLYVNFSGKAIVPVNGNNPSLFNDPAVNAAMDKAATIADDTARAKAWGAIDKMLVDKAAAVPWFWDKQAGIASSNVVSVIAKWNADADLSYVSLK</sequence>
<evidence type="ECO:0000313" key="3">
    <source>
        <dbReference type="EMBL" id="UTI64537.1"/>
    </source>
</evidence>
<dbReference type="EMBL" id="CP098502">
    <property type="protein sequence ID" value="UTI64537.1"/>
    <property type="molecule type" value="Genomic_DNA"/>
</dbReference>
<dbReference type="Gene3D" id="3.10.105.10">
    <property type="entry name" value="Dipeptide-binding Protein, Domain 3"/>
    <property type="match status" value="1"/>
</dbReference>
<dbReference type="RefSeq" id="WP_254571238.1">
    <property type="nucleotide sequence ID" value="NZ_CP098502.1"/>
</dbReference>
<keyword evidence="4" id="KW-1185">Reference proteome</keyword>
<organism evidence="3 4">
    <name type="scientific">Paraconexibacter antarcticus</name>
    <dbReference type="NCBI Taxonomy" id="2949664"/>
    <lineage>
        <taxon>Bacteria</taxon>
        <taxon>Bacillati</taxon>
        <taxon>Actinomycetota</taxon>
        <taxon>Thermoleophilia</taxon>
        <taxon>Solirubrobacterales</taxon>
        <taxon>Paraconexibacteraceae</taxon>
        <taxon>Paraconexibacter</taxon>
    </lineage>
</organism>
<dbReference type="Proteomes" id="UP001056035">
    <property type="component" value="Chromosome"/>
</dbReference>
<feature type="region of interest" description="Disordered" evidence="1">
    <location>
        <begin position="1"/>
        <end position="47"/>
    </location>
</feature>
<dbReference type="InterPro" id="IPR030678">
    <property type="entry name" value="Peptide/Ni-bd"/>
</dbReference>
<dbReference type="PANTHER" id="PTHR30290">
    <property type="entry name" value="PERIPLASMIC BINDING COMPONENT OF ABC TRANSPORTER"/>
    <property type="match status" value="1"/>
</dbReference>
<reference evidence="3 4" key="1">
    <citation type="submission" date="2022-06" db="EMBL/GenBank/DDBJ databases">
        <title>Paraconexibacter antarcticus.</title>
        <authorList>
            <person name="Kim C.S."/>
        </authorList>
    </citation>
    <scope>NUCLEOTIDE SEQUENCE [LARGE SCALE GENOMIC DNA]</scope>
    <source>
        <strain evidence="3 4">02-257</strain>
    </source>
</reference>